<keyword evidence="7" id="KW-0503">Monooxygenase</keyword>
<evidence type="ECO:0000256" key="1">
    <source>
        <dbReference type="ARBA" id="ARBA00001974"/>
    </source>
</evidence>
<protein>
    <recommendedName>
        <fullName evidence="8">FAD-binding domain-containing protein</fullName>
    </recommendedName>
</protein>
<organism evidence="9 10">
    <name type="scientific">Phaeosphaeria nodorum (strain SN15 / ATCC MYA-4574 / FGSC 10173)</name>
    <name type="common">Glume blotch fungus</name>
    <name type="synonym">Parastagonospora nodorum</name>
    <dbReference type="NCBI Taxonomy" id="321614"/>
    <lineage>
        <taxon>Eukaryota</taxon>
        <taxon>Fungi</taxon>
        <taxon>Dikarya</taxon>
        <taxon>Ascomycota</taxon>
        <taxon>Pezizomycotina</taxon>
        <taxon>Dothideomycetes</taxon>
        <taxon>Pleosporomycetidae</taxon>
        <taxon>Pleosporales</taxon>
        <taxon>Pleosporineae</taxon>
        <taxon>Phaeosphaeriaceae</taxon>
        <taxon>Parastagonospora</taxon>
    </lineage>
</organism>
<dbReference type="PRINTS" id="PR00420">
    <property type="entry name" value="RNGMNOXGNASE"/>
</dbReference>
<comment type="cofactor">
    <cofactor evidence="1">
        <name>FAD</name>
        <dbReference type="ChEBI" id="CHEBI:57692"/>
    </cofactor>
</comment>
<dbReference type="InterPro" id="IPR036188">
    <property type="entry name" value="FAD/NAD-bd_sf"/>
</dbReference>
<dbReference type="VEuPathDB" id="FungiDB:JI435_095820"/>
<dbReference type="OMA" id="IPLIHYH"/>
<feature type="domain" description="FAD-binding" evidence="8">
    <location>
        <begin position="6"/>
        <end position="160"/>
    </location>
</feature>
<accession>A0A7U2ENM3</accession>
<sequence>MAKQTISIIGAGIGGLTVGRCLKQRGIPAILYDRSSSAPSYNYGITLYASTYIFLLKALGVTEHVFKSRVAVDAANGGTGKISDVSTGAGSNRGDCFRANRGKLEEWLREGLDVRWEHALQQVDQSSDKATLLYFENGQTIESDVIVGVDGVHSSLRKLLLPKSELDILPFVVFNGKRRIERPVYEEKIAPHLKDSNVINFKDGNSRLHFNISDYDKGKVSVSWTYSRPSRGDGDALHKPGRELSKATVIPKELFEELDQFRHVGLPPPFSDLFRPETVRNDRILHWLMRTTHIPKEDLQNFAQKGIVLMGDAAHAHPIVGGNGANIAIEDAVYLAEHITAMQNTNDHDFSDWISQRYPEWTESIQTASKNIERLHSTQAQRL</sequence>
<dbReference type="GO" id="GO:0071949">
    <property type="term" value="F:FAD binding"/>
    <property type="evidence" value="ECO:0007669"/>
    <property type="project" value="InterPro"/>
</dbReference>
<evidence type="ECO:0000256" key="2">
    <source>
        <dbReference type="ARBA" id="ARBA00005179"/>
    </source>
</evidence>
<dbReference type="Proteomes" id="UP000663193">
    <property type="component" value="Chromosome 1"/>
</dbReference>
<evidence type="ECO:0000256" key="6">
    <source>
        <dbReference type="ARBA" id="ARBA00023002"/>
    </source>
</evidence>
<dbReference type="EMBL" id="CP069023">
    <property type="protein sequence ID" value="QRC90176.1"/>
    <property type="molecule type" value="Genomic_DNA"/>
</dbReference>
<proteinExistence type="inferred from homology"/>
<reference evidence="10" key="1">
    <citation type="journal article" date="2021" name="BMC Genomics">
        <title>Chromosome-level genome assembly and manually-curated proteome of model necrotroph Parastagonospora nodorum Sn15 reveals a genome-wide trove of candidate effector homologs, and redundancy of virulence-related functions within an accessory chromosome.</title>
        <authorList>
            <person name="Bertazzoni S."/>
            <person name="Jones D.A.B."/>
            <person name="Phan H.T."/>
            <person name="Tan K.-C."/>
            <person name="Hane J.K."/>
        </authorList>
    </citation>
    <scope>NUCLEOTIDE SEQUENCE [LARGE SCALE GENOMIC DNA]</scope>
    <source>
        <strain evidence="10">SN15 / ATCC MYA-4574 / FGSC 10173)</strain>
    </source>
</reference>
<name>A0A7U2ENM3_PHANO</name>
<dbReference type="PANTHER" id="PTHR47178">
    <property type="entry name" value="MONOOXYGENASE, FAD-BINDING"/>
    <property type="match status" value="1"/>
</dbReference>
<dbReference type="PANTHER" id="PTHR47178:SF4">
    <property type="entry name" value="FAD-DEPENDENT MONOOXYGENASE APTC"/>
    <property type="match status" value="1"/>
</dbReference>
<dbReference type="KEGG" id="pno:SNOG_09582"/>
<evidence type="ECO:0000256" key="7">
    <source>
        <dbReference type="ARBA" id="ARBA00023033"/>
    </source>
</evidence>
<evidence type="ECO:0000256" key="3">
    <source>
        <dbReference type="ARBA" id="ARBA00007992"/>
    </source>
</evidence>
<comment type="pathway">
    <text evidence="2">Secondary metabolite biosynthesis.</text>
</comment>
<gene>
    <name evidence="9" type="ORF">JI435_095820</name>
</gene>
<comment type="similarity">
    <text evidence="3">Belongs to the paxM FAD-dependent monooxygenase family.</text>
</comment>
<dbReference type="AlphaFoldDB" id="A0A7U2ENM3"/>
<dbReference type="Pfam" id="PF01494">
    <property type="entry name" value="FAD_binding_3"/>
    <property type="match status" value="2"/>
</dbReference>
<evidence type="ECO:0000313" key="10">
    <source>
        <dbReference type="Proteomes" id="UP000663193"/>
    </source>
</evidence>
<dbReference type="Gene3D" id="3.50.50.60">
    <property type="entry name" value="FAD/NAD(P)-binding domain"/>
    <property type="match status" value="1"/>
</dbReference>
<keyword evidence="5" id="KW-0274">FAD</keyword>
<keyword evidence="4" id="KW-0285">Flavoprotein</keyword>
<dbReference type="RefSeq" id="XP_001799871.1">
    <property type="nucleotide sequence ID" value="XM_001799819.1"/>
</dbReference>
<dbReference type="GO" id="GO:0004497">
    <property type="term" value="F:monooxygenase activity"/>
    <property type="evidence" value="ECO:0007669"/>
    <property type="project" value="UniProtKB-KW"/>
</dbReference>
<dbReference type="SUPFAM" id="SSF51905">
    <property type="entry name" value="FAD/NAD(P)-binding domain"/>
    <property type="match status" value="1"/>
</dbReference>
<keyword evidence="10" id="KW-1185">Reference proteome</keyword>
<dbReference type="InterPro" id="IPR002938">
    <property type="entry name" value="FAD-bd"/>
</dbReference>
<evidence type="ECO:0000256" key="5">
    <source>
        <dbReference type="ARBA" id="ARBA00022827"/>
    </source>
</evidence>
<keyword evidence="6" id="KW-0560">Oxidoreductase</keyword>
<evidence type="ECO:0000313" key="9">
    <source>
        <dbReference type="EMBL" id="QRC90176.1"/>
    </source>
</evidence>
<feature type="domain" description="FAD-binding" evidence="8">
    <location>
        <begin position="298"/>
        <end position="343"/>
    </location>
</feature>
<dbReference type="OrthoDB" id="47494at2759"/>
<evidence type="ECO:0000256" key="4">
    <source>
        <dbReference type="ARBA" id="ARBA00022630"/>
    </source>
</evidence>
<evidence type="ECO:0000259" key="8">
    <source>
        <dbReference type="Pfam" id="PF01494"/>
    </source>
</evidence>